<dbReference type="Proteomes" id="UP001153069">
    <property type="component" value="Unassembled WGS sequence"/>
</dbReference>
<proteinExistence type="predicted"/>
<reference evidence="1" key="1">
    <citation type="submission" date="2020-06" db="EMBL/GenBank/DDBJ databases">
        <authorList>
            <consortium name="Plant Systems Biology data submission"/>
        </authorList>
    </citation>
    <scope>NUCLEOTIDE SEQUENCE</scope>
    <source>
        <strain evidence="1">D6</strain>
    </source>
</reference>
<evidence type="ECO:0000313" key="2">
    <source>
        <dbReference type="Proteomes" id="UP001153069"/>
    </source>
</evidence>
<organism evidence="1 2">
    <name type="scientific">Seminavis robusta</name>
    <dbReference type="NCBI Taxonomy" id="568900"/>
    <lineage>
        <taxon>Eukaryota</taxon>
        <taxon>Sar</taxon>
        <taxon>Stramenopiles</taxon>
        <taxon>Ochrophyta</taxon>
        <taxon>Bacillariophyta</taxon>
        <taxon>Bacillariophyceae</taxon>
        <taxon>Bacillariophycidae</taxon>
        <taxon>Naviculales</taxon>
        <taxon>Naviculaceae</taxon>
        <taxon>Seminavis</taxon>
    </lineage>
</organism>
<gene>
    <name evidence="1" type="ORF">SEMRO_1507_G278330.1</name>
</gene>
<sequence>MASLFCCLKSRQAAKFADSMNRAEDMAKKETVQFNKDIQQSLINKVAQKDLVVPRVAVGRHPKAEFRMTAADEQDGSTVTITGTIHFQCATGCEKHTTCSGENHNITGSGEYADGSGRTIEITQGSWSPAGYCFWIEKKRDASNTGNDEAEDDKKSPSSFVIHDFAHEDCQTVTTLEANGSKTRSTRTFQLLVDDKDDSNTPQPLCPSVYTALDLGKHEK</sequence>
<dbReference type="EMBL" id="CAICTM010001505">
    <property type="protein sequence ID" value="CAB9524201.1"/>
    <property type="molecule type" value="Genomic_DNA"/>
</dbReference>
<name>A0A9N8HSD2_9STRA</name>
<dbReference type="AlphaFoldDB" id="A0A9N8HSD2"/>
<comment type="caution">
    <text evidence="1">The sequence shown here is derived from an EMBL/GenBank/DDBJ whole genome shotgun (WGS) entry which is preliminary data.</text>
</comment>
<accession>A0A9N8HSD2</accession>
<protein>
    <submittedName>
        <fullName evidence="1">Uncharacterized protein</fullName>
    </submittedName>
</protein>
<keyword evidence="2" id="KW-1185">Reference proteome</keyword>
<evidence type="ECO:0000313" key="1">
    <source>
        <dbReference type="EMBL" id="CAB9524201.1"/>
    </source>
</evidence>